<dbReference type="Proteomes" id="UP000001052">
    <property type="component" value="Chromosome"/>
</dbReference>
<organism evidence="7 8">
    <name type="scientific">Desulfohalobium retbaense (strain ATCC 49708 / DSM 5692 / JCM 16813 / HR100)</name>
    <dbReference type="NCBI Taxonomy" id="485915"/>
    <lineage>
        <taxon>Bacteria</taxon>
        <taxon>Pseudomonadati</taxon>
        <taxon>Thermodesulfobacteriota</taxon>
        <taxon>Desulfovibrionia</taxon>
        <taxon>Desulfovibrionales</taxon>
        <taxon>Desulfohalobiaceae</taxon>
        <taxon>Desulfohalobium</taxon>
    </lineage>
</organism>
<dbReference type="InterPro" id="IPR016064">
    <property type="entry name" value="NAD/diacylglycerol_kinase_sf"/>
</dbReference>
<keyword evidence="4 6" id="KW-0520">NAD</keyword>
<comment type="cofactor">
    <cofactor evidence="6">
        <name>a divalent metal cation</name>
        <dbReference type="ChEBI" id="CHEBI:60240"/>
    </cofactor>
</comment>
<evidence type="ECO:0000256" key="4">
    <source>
        <dbReference type="ARBA" id="ARBA00023027"/>
    </source>
</evidence>
<feature type="binding site" evidence="6">
    <location>
        <position position="167"/>
    </location>
    <ligand>
        <name>NAD(+)</name>
        <dbReference type="ChEBI" id="CHEBI:57540"/>
    </ligand>
</feature>
<evidence type="ECO:0000256" key="1">
    <source>
        <dbReference type="ARBA" id="ARBA00022679"/>
    </source>
</evidence>
<proteinExistence type="inferred from homology"/>
<dbReference type="PANTHER" id="PTHR20275">
    <property type="entry name" value="NAD KINASE"/>
    <property type="match status" value="1"/>
</dbReference>
<dbReference type="GO" id="GO:0051287">
    <property type="term" value="F:NAD binding"/>
    <property type="evidence" value="ECO:0007669"/>
    <property type="project" value="UniProtKB-ARBA"/>
</dbReference>
<gene>
    <name evidence="6" type="primary">nadK</name>
    <name evidence="7" type="ordered locus">Dret_0499</name>
</gene>
<name>C8X0H1_DESRD</name>
<feature type="binding site" evidence="6">
    <location>
        <position position="150"/>
    </location>
    <ligand>
        <name>NAD(+)</name>
        <dbReference type="ChEBI" id="CHEBI:57540"/>
    </ligand>
</feature>
<feature type="binding site" evidence="6">
    <location>
        <begin position="65"/>
        <end position="66"/>
    </location>
    <ligand>
        <name>NAD(+)</name>
        <dbReference type="ChEBI" id="CHEBI:57540"/>
    </ligand>
</feature>
<accession>C8X0H1</accession>
<evidence type="ECO:0000313" key="8">
    <source>
        <dbReference type="Proteomes" id="UP000001052"/>
    </source>
</evidence>
<keyword evidence="6" id="KW-0067">ATP-binding</keyword>
<dbReference type="HAMAP" id="MF_00361">
    <property type="entry name" value="NAD_kinase"/>
    <property type="match status" value="1"/>
</dbReference>
<dbReference type="GO" id="GO:0046872">
    <property type="term" value="F:metal ion binding"/>
    <property type="evidence" value="ECO:0007669"/>
    <property type="project" value="UniProtKB-UniRule"/>
</dbReference>
<dbReference type="InterPro" id="IPR017438">
    <property type="entry name" value="ATP-NAD_kinase_N"/>
</dbReference>
<dbReference type="GO" id="GO:0003951">
    <property type="term" value="F:NAD+ kinase activity"/>
    <property type="evidence" value="ECO:0007669"/>
    <property type="project" value="UniProtKB-UniRule"/>
</dbReference>
<sequence>MQHPVHALLLVTKPGQDDAQQTAREVQLWLREREVRTLLVENSLDQDNLDLNGFVPDAALVLGGDGTLLAVARKLRRHQIPLLGINLGHVGFLTEVEEEDWHPSLEQLLAQQGRISQRMALEFEVKRGDRTIHSGWALNDVVVNRGRIARLIGLDISIDSQPVGPIRADGIVVATPTGTTAYAVSAGGPLVHPELEAICMTPICPFMSHIRPMVLDAGHRIRIDITSHSAEACLTLDGQVGFDLLPGDAIHLQRSAFDARFINLHPKAYLDKLRSKGYF</sequence>
<comment type="function">
    <text evidence="6">Involved in the regulation of the intracellular balance of NAD and NADP, and is a key enzyme in the biosynthesis of NADP. Catalyzes specifically the phosphorylation on 2'-hydroxyl of the adenosine moiety of NAD to yield NADP.</text>
</comment>
<keyword evidence="6" id="KW-0963">Cytoplasm</keyword>
<keyword evidence="8" id="KW-1185">Reference proteome</keyword>
<dbReference type="InterPro" id="IPR017437">
    <property type="entry name" value="ATP-NAD_kinase_PpnK-typ_C"/>
</dbReference>
<keyword evidence="3 6" id="KW-0521">NADP</keyword>
<feature type="binding site" evidence="6">
    <location>
        <position position="239"/>
    </location>
    <ligand>
        <name>NAD(+)</name>
        <dbReference type="ChEBI" id="CHEBI:57540"/>
    </ligand>
</feature>
<dbReference type="InterPro" id="IPR002504">
    <property type="entry name" value="NADK"/>
</dbReference>
<evidence type="ECO:0000256" key="3">
    <source>
        <dbReference type="ARBA" id="ARBA00022857"/>
    </source>
</evidence>
<feature type="binding site" evidence="6">
    <location>
        <begin position="139"/>
        <end position="140"/>
    </location>
    <ligand>
        <name>NAD(+)</name>
        <dbReference type="ChEBI" id="CHEBI:57540"/>
    </ligand>
</feature>
<comment type="similarity">
    <text evidence="6">Belongs to the NAD kinase family.</text>
</comment>
<evidence type="ECO:0000256" key="2">
    <source>
        <dbReference type="ARBA" id="ARBA00022777"/>
    </source>
</evidence>
<dbReference type="PANTHER" id="PTHR20275:SF0">
    <property type="entry name" value="NAD KINASE"/>
    <property type="match status" value="1"/>
</dbReference>
<dbReference type="SUPFAM" id="SSF111331">
    <property type="entry name" value="NAD kinase/diacylglycerol kinase-like"/>
    <property type="match status" value="1"/>
</dbReference>
<dbReference type="GO" id="GO:0005524">
    <property type="term" value="F:ATP binding"/>
    <property type="evidence" value="ECO:0007669"/>
    <property type="project" value="UniProtKB-KW"/>
</dbReference>
<feature type="binding site" evidence="6">
    <location>
        <position position="169"/>
    </location>
    <ligand>
        <name>NAD(+)</name>
        <dbReference type="ChEBI" id="CHEBI:57540"/>
    </ligand>
</feature>
<dbReference type="EMBL" id="CP001734">
    <property type="protein sequence ID" value="ACV67796.1"/>
    <property type="molecule type" value="Genomic_DNA"/>
</dbReference>
<dbReference type="Pfam" id="PF01513">
    <property type="entry name" value="NAD_kinase"/>
    <property type="match status" value="1"/>
</dbReference>
<keyword evidence="1 6" id="KW-0808">Transferase</keyword>
<dbReference type="Pfam" id="PF20143">
    <property type="entry name" value="NAD_kinase_C"/>
    <property type="match status" value="1"/>
</dbReference>
<feature type="active site" description="Proton acceptor" evidence="6">
    <location>
        <position position="65"/>
    </location>
</feature>
<dbReference type="Gene3D" id="2.60.200.30">
    <property type="entry name" value="Probable inorganic polyphosphate/atp-NAD kinase, domain 2"/>
    <property type="match status" value="1"/>
</dbReference>
<dbReference type="Gene3D" id="3.40.50.10330">
    <property type="entry name" value="Probable inorganic polyphosphate/atp-NAD kinase, domain 1"/>
    <property type="match status" value="1"/>
</dbReference>
<reference evidence="8" key="1">
    <citation type="submission" date="2009-09" db="EMBL/GenBank/DDBJ databases">
        <title>The complete chromosome of Desulfohalobium retbaense DSM 5692.</title>
        <authorList>
            <consortium name="US DOE Joint Genome Institute (JGI-PGF)"/>
            <person name="Lucas S."/>
            <person name="Copeland A."/>
            <person name="Lapidus A."/>
            <person name="Glavina del Rio T."/>
            <person name="Dalin E."/>
            <person name="Tice H."/>
            <person name="Bruce D."/>
            <person name="Goodwin L."/>
            <person name="Pitluck S."/>
            <person name="Kyrpides N."/>
            <person name="Mavromatis K."/>
            <person name="Ivanova N."/>
            <person name="Mikhailova N."/>
            <person name="Munk A.C."/>
            <person name="Brettin T."/>
            <person name="Detter J.C."/>
            <person name="Han C."/>
            <person name="Tapia R."/>
            <person name="Larimer F."/>
            <person name="Land M."/>
            <person name="Hauser L."/>
            <person name="Markowitz V."/>
            <person name="Cheng J.-F."/>
            <person name="Hugenholtz P."/>
            <person name="Woyke T."/>
            <person name="Wu D."/>
            <person name="Spring S."/>
            <person name="Klenk H.-P."/>
            <person name="Eisen J.A."/>
        </authorList>
    </citation>
    <scope>NUCLEOTIDE SEQUENCE [LARGE SCALE GENOMIC DNA]</scope>
    <source>
        <strain evidence="8">DSM 5692</strain>
    </source>
</reference>
<dbReference type="KEGG" id="drt:Dret_0499"/>
<dbReference type="eggNOG" id="COG0061">
    <property type="taxonomic scope" value="Bacteria"/>
</dbReference>
<evidence type="ECO:0000256" key="6">
    <source>
        <dbReference type="HAMAP-Rule" id="MF_00361"/>
    </source>
</evidence>
<comment type="caution">
    <text evidence="6">Lacks conserved residue(s) required for the propagation of feature annotation.</text>
</comment>
<dbReference type="EC" id="2.7.1.23" evidence="6"/>
<dbReference type="GO" id="GO:0005737">
    <property type="term" value="C:cytoplasm"/>
    <property type="evidence" value="ECO:0007669"/>
    <property type="project" value="UniProtKB-SubCell"/>
</dbReference>
<dbReference type="RefSeq" id="WP_015750954.1">
    <property type="nucleotide sequence ID" value="NC_013223.1"/>
</dbReference>
<dbReference type="GO" id="GO:0006741">
    <property type="term" value="P:NADP+ biosynthetic process"/>
    <property type="evidence" value="ECO:0007669"/>
    <property type="project" value="UniProtKB-UniRule"/>
</dbReference>
<protein>
    <recommendedName>
        <fullName evidence="6">NAD kinase</fullName>
        <ecNumber evidence="6">2.7.1.23</ecNumber>
    </recommendedName>
    <alternativeName>
        <fullName evidence="6">ATP-dependent NAD kinase</fullName>
    </alternativeName>
</protein>
<dbReference type="STRING" id="485915.Dret_0499"/>
<feature type="binding site" evidence="6">
    <location>
        <begin position="180"/>
        <end position="185"/>
    </location>
    <ligand>
        <name>NAD(+)</name>
        <dbReference type="ChEBI" id="CHEBI:57540"/>
    </ligand>
</feature>
<evidence type="ECO:0000256" key="5">
    <source>
        <dbReference type="ARBA" id="ARBA00047925"/>
    </source>
</evidence>
<dbReference type="GO" id="GO:0019674">
    <property type="term" value="P:NAD+ metabolic process"/>
    <property type="evidence" value="ECO:0007669"/>
    <property type="project" value="InterPro"/>
</dbReference>
<keyword evidence="2 6" id="KW-0418">Kinase</keyword>
<comment type="subcellular location">
    <subcellularLocation>
        <location evidence="6">Cytoplasm</location>
    </subcellularLocation>
</comment>
<dbReference type="HOGENOM" id="CLU_008831_0_0_7"/>
<keyword evidence="6" id="KW-0547">Nucleotide-binding</keyword>
<comment type="catalytic activity">
    <reaction evidence="5 6">
        <text>NAD(+) + ATP = ADP + NADP(+) + H(+)</text>
        <dbReference type="Rhea" id="RHEA:18629"/>
        <dbReference type="ChEBI" id="CHEBI:15378"/>
        <dbReference type="ChEBI" id="CHEBI:30616"/>
        <dbReference type="ChEBI" id="CHEBI:57540"/>
        <dbReference type="ChEBI" id="CHEBI:58349"/>
        <dbReference type="ChEBI" id="CHEBI:456216"/>
        <dbReference type="EC" id="2.7.1.23"/>
    </reaction>
</comment>
<evidence type="ECO:0000313" key="7">
    <source>
        <dbReference type="EMBL" id="ACV67796.1"/>
    </source>
</evidence>
<reference evidence="7 8" key="2">
    <citation type="journal article" date="2010" name="Stand. Genomic Sci.">
        <title>Complete genome sequence of Desulfohalobium retbaense type strain (HR(100)).</title>
        <authorList>
            <person name="Spring S."/>
            <person name="Nolan M."/>
            <person name="Lapidus A."/>
            <person name="Glavina Del Rio T."/>
            <person name="Copeland A."/>
            <person name="Tice H."/>
            <person name="Cheng J.F."/>
            <person name="Lucas S."/>
            <person name="Land M."/>
            <person name="Chen F."/>
            <person name="Bruce D."/>
            <person name="Goodwin L."/>
            <person name="Pitluck S."/>
            <person name="Ivanova N."/>
            <person name="Mavromatis K."/>
            <person name="Mikhailova N."/>
            <person name="Pati A."/>
            <person name="Chen A."/>
            <person name="Palaniappan K."/>
            <person name="Hauser L."/>
            <person name="Chang Y.J."/>
            <person name="Jeffries C.D."/>
            <person name="Munk C."/>
            <person name="Kiss H."/>
            <person name="Chain P."/>
            <person name="Han C."/>
            <person name="Brettin T."/>
            <person name="Detter J.C."/>
            <person name="Schuler E."/>
            <person name="Goker M."/>
            <person name="Rohde M."/>
            <person name="Bristow J."/>
            <person name="Eisen J.A."/>
            <person name="Markowitz V."/>
            <person name="Hugenholtz P."/>
            <person name="Kyrpides N.C."/>
            <person name="Klenk H.P."/>
        </authorList>
    </citation>
    <scope>NUCLEOTIDE SEQUENCE [LARGE SCALE GENOMIC DNA]</scope>
    <source>
        <strain evidence="7 8">DSM 5692</strain>
    </source>
</reference>
<dbReference type="AlphaFoldDB" id="C8X0H1"/>